<keyword evidence="3" id="KW-1185">Reference proteome</keyword>
<evidence type="ECO:0000313" key="3">
    <source>
        <dbReference type="Proteomes" id="UP001302321"/>
    </source>
</evidence>
<organism evidence="2 3">
    <name type="scientific">Triangularia setosa</name>
    <dbReference type="NCBI Taxonomy" id="2587417"/>
    <lineage>
        <taxon>Eukaryota</taxon>
        <taxon>Fungi</taxon>
        <taxon>Dikarya</taxon>
        <taxon>Ascomycota</taxon>
        <taxon>Pezizomycotina</taxon>
        <taxon>Sordariomycetes</taxon>
        <taxon>Sordariomycetidae</taxon>
        <taxon>Sordariales</taxon>
        <taxon>Podosporaceae</taxon>
        <taxon>Triangularia</taxon>
    </lineage>
</organism>
<reference evidence="2" key="2">
    <citation type="submission" date="2023-05" db="EMBL/GenBank/DDBJ databases">
        <authorList>
            <consortium name="Lawrence Berkeley National Laboratory"/>
            <person name="Steindorff A."/>
            <person name="Hensen N."/>
            <person name="Bonometti L."/>
            <person name="Westerberg I."/>
            <person name="Brannstrom I.O."/>
            <person name="Guillou S."/>
            <person name="Cros-Aarteil S."/>
            <person name="Calhoun S."/>
            <person name="Haridas S."/>
            <person name="Kuo A."/>
            <person name="Mondo S."/>
            <person name="Pangilinan J."/>
            <person name="Riley R."/>
            <person name="Labutti K."/>
            <person name="Andreopoulos B."/>
            <person name="Lipzen A."/>
            <person name="Chen C."/>
            <person name="Yanf M."/>
            <person name="Daum C."/>
            <person name="Ng V."/>
            <person name="Clum A."/>
            <person name="Ohm R."/>
            <person name="Martin F."/>
            <person name="Silar P."/>
            <person name="Natvig D."/>
            <person name="Lalanne C."/>
            <person name="Gautier V."/>
            <person name="Ament-Velasquez S.L."/>
            <person name="Kruys A."/>
            <person name="Hutchinson M.I."/>
            <person name="Powell A.J."/>
            <person name="Barry K."/>
            <person name="Miller A.N."/>
            <person name="Grigoriev I.V."/>
            <person name="Debuchy R."/>
            <person name="Gladieux P."/>
            <person name="Thoren M.H."/>
            <person name="Johannesson H."/>
        </authorList>
    </citation>
    <scope>NUCLEOTIDE SEQUENCE</scope>
    <source>
        <strain evidence="2">CBS 892.96</strain>
    </source>
</reference>
<dbReference type="EMBL" id="MU866091">
    <property type="protein sequence ID" value="KAK4181077.1"/>
    <property type="molecule type" value="Genomic_DNA"/>
</dbReference>
<feature type="compositionally biased region" description="Low complexity" evidence="1">
    <location>
        <begin position="151"/>
        <end position="170"/>
    </location>
</feature>
<evidence type="ECO:0000256" key="1">
    <source>
        <dbReference type="SAM" id="MobiDB-lite"/>
    </source>
</evidence>
<evidence type="ECO:0000313" key="2">
    <source>
        <dbReference type="EMBL" id="KAK4181077.1"/>
    </source>
</evidence>
<name>A0AAN6WIL1_9PEZI</name>
<comment type="caution">
    <text evidence="2">The sequence shown here is derived from an EMBL/GenBank/DDBJ whole genome shotgun (WGS) entry which is preliminary data.</text>
</comment>
<gene>
    <name evidence="2" type="ORF">QBC36DRAFT_318970</name>
</gene>
<dbReference type="AlphaFoldDB" id="A0AAN6WIL1"/>
<feature type="compositionally biased region" description="Pro residues" evidence="1">
    <location>
        <begin position="141"/>
        <end position="150"/>
    </location>
</feature>
<sequence>MYTVIWTGRIVDRFPDCESFSNSNRATLLDRYASEYGPGWIWYEPSFSRDTNLYSGQQTRKQWPPSASGTERAGVQAGITRTSATIASAWPPNAVRSTSLAHPPALDPNLARPTEASPGHPEATSDAPKISMKNSNLEYKPLPPPTPPSLTPSSTPALPAPASSPTTSPS</sequence>
<protein>
    <submittedName>
        <fullName evidence="2">Uncharacterized protein</fullName>
    </submittedName>
</protein>
<feature type="compositionally biased region" description="Polar residues" evidence="1">
    <location>
        <begin position="56"/>
        <end position="69"/>
    </location>
</feature>
<feature type="region of interest" description="Disordered" evidence="1">
    <location>
        <begin position="56"/>
        <end position="170"/>
    </location>
</feature>
<reference evidence="2" key="1">
    <citation type="journal article" date="2023" name="Mol. Phylogenet. Evol.">
        <title>Genome-scale phylogeny and comparative genomics of the fungal order Sordariales.</title>
        <authorList>
            <person name="Hensen N."/>
            <person name="Bonometti L."/>
            <person name="Westerberg I."/>
            <person name="Brannstrom I.O."/>
            <person name="Guillou S."/>
            <person name="Cros-Aarteil S."/>
            <person name="Calhoun S."/>
            <person name="Haridas S."/>
            <person name="Kuo A."/>
            <person name="Mondo S."/>
            <person name="Pangilinan J."/>
            <person name="Riley R."/>
            <person name="LaButti K."/>
            <person name="Andreopoulos B."/>
            <person name="Lipzen A."/>
            <person name="Chen C."/>
            <person name="Yan M."/>
            <person name="Daum C."/>
            <person name="Ng V."/>
            <person name="Clum A."/>
            <person name="Steindorff A."/>
            <person name="Ohm R.A."/>
            <person name="Martin F."/>
            <person name="Silar P."/>
            <person name="Natvig D.O."/>
            <person name="Lalanne C."/>
            <person name="Gautier V."/>
            <person name="Ament-Velasquez S.L."/>
            <person name="Kruys A."/>
            <person name="Hutchinson M.I."/>
            <person name="Powell A.J."/>
            <person name="Barry K."/>
            <person name="Miller A.N."/>
            <person name="Grigoriev I.V."/>
            <person name="Debuchy R."/>
            <person name="Gladieux P."/>
            <person name="Hiltunen Thoren M."/>
            <person name="Johannesson H."/>
        </authorList>
    </citation>
    <scope>NUCLEOTIDE SEQUENCE</scope>
    <source>
        <strain evidence="2">CBS 892.96</strain>
    </source>
</reference>
<accession>A0AAN6WIL1</accession>
<proteinExistence type="predicted"/>
<dbReference type="Proteomes" id="UP001302321">
    <property type="component" value="Unassembled WGS sequence"/>
</dbReference>